<evidence type="ECO:0000313" key="5">
    <source>
        <dbReference type="EMBL" id="GAA4651391.1"/>
    </source>
</evidence>
<dbReference type="PANTHER" id="PTHR42756:SF1">
    <property type="entry name" value="TRANSCRIPTIONAL REPRESSOR OF EMRAB OPERON"/>
    <property type="match status" value="1"/>
</dbReference>
<feature type="domain" description="HTH marR-type" evidence="4">
    <location>
        <begin position="1"/>
        <end position="138"/>
    </location>
</feature>
<keyword evidence="6" id="KW-1185">Reference proteome</keyword>
<dbReference type="InterPro" id="IPR036388">
    <property type="entry name" value="WH-like_DNA-bd_sf"/>
</dbReference>
<reference evidence="6" key="1">
    <citation type="journal article" date="2019" name="Int. J. Syst. Evol. Microbiol.">
        <title>The Global Catalogue of Microorganisms (GCM) 10K type strain sequencing project: providing services to taxonomists for standard genome sequencing and annotation.</title>
        <authorList>
            <consortium name="The Broad Institute Genomics Platform"/>
            <consortium name="The Broad Institute Genome Sequencing Center for Infectious Disease"/>
            <person name="Wu L."/>
            <person name="Ma J."/>
        </authorList>
    </citation>
    <scope>NUCLEOTIDE SEQUENCE [LARGE SCALE GENOMIC DNA]</scope>
    <source>
        <strain evidence="6">JCM 17805</strain>
    </source>
</reference>
<dbReference type="InterPro" id="IPR036390">
    <property type="entry name" value="WH_DNA-bd_sf"/>
</dbReference>
<dbReference type="EMBL" id="BAABFL010000451">
    <property type="protein sequence ID" value="GAA4651391.1"/>
    <property type="molecule type" value="Genomic_DNA"/>
</dbReference>
<dbReference type="PROSITE" id="PS50995">
    <property type="entry name" value="HTH_MARR_2"/>
    <property type="match status" value="1"/>
</dbReference>
<gene>
    <name evidence="5" type="ORF">GCM10023116_36750</name>
</gene>
<protein>
    <recommendedName>
        <fullName evidence="4">HTH marR-type domain-containing protein</fullName>
    </recommendedName>
</protein>
<dbReference type="SMART" id="SM00347">
    <property type="entry name" value="HTH_MARR"/>
    <property type="match status" value="1"/>
</dbReference>
<dbReference type="InterPro" id="IPR000835">
    <property type="entry name" value="HTH_MarR-typ"/>
</dbReference>
<organism evidence="5 6">
    <name type="scientific">Kistimonas scapharcae</name>
    <dbReference type="NCBI Taxonomy" id="1036133"/>
    <lineage>
        <taxon>Bacteria</taxon>
        <taxon>Pseudomonadati</taxon>
        <taxon>Pseudomonadota</taxon>
        <taxon>Gammaproteobacteria</taxon>
        <taxon>Oceanospirillales</taxon>
        <taxon>Endozoicomonadaceae</taxon>
        <taxon>Kistimonas</taxon>
    </lineage>
</organism>
<comment type="caution">
    <text evidence="5">The sequence shown here is derived from an EMBL/GenBank/DDBJ whole genome shotgun (WGS) entry which is preliminary data.</text>
</comment>
<dbReference type="SUPFAM" id="SSF46785">
    <property type="entry name" value="Winged helix' DNA-binding domain"/>
    <property type="match status" value="1"/>
</dbReference>
<proteinExistence type="predicted"/>
<dbReference type="RefSeq" id="WP_345197758.1">
    <property type="nucleotide sequence ID" value="NZ_BAABFL010000451.1"/>
</dbReference>
<dbReference type="Gene3D" id="1.10.10.10">
    <property type="entry name" value="Winged helix-like DNA-binding domain superfamily/Winged helix DNA-binding domain"/>
    <property type="match status" value="1"/>
</dbReference>
<evidence type="ECO:0000259" key="4">
    <source>
        <dbReference type="PROSITE" id="PS50995"/>
    </source>
</evidence>
<dbReference type="Proteomes" id="UP001500604">
    <property type="component" value="Unassembled WGS sequence"/>
</dbReference>
<evidence type="ECO:0000256" key="2">
    <source>
        <dbReference type="ARBA" id="ARBA00023125"/>
    </source>
</evidence>
<keyword evidence="2" id="KW-0238">DNA-binding</keyword>
<keyword evidence="3" id="KW-0804">Transcription</keyword>
<keyword evidence="1" id="KW-0805">Transcription regulation</keyword>
<name>A0ABP8V6G1_9GAMM</name>
<accession>A0ABP8V6G1</accession>
<evidence type="ECO:0000256" key="3">
    <source>
        <dbReference type="ARBA" id="ARBA00023163"/>
    </source>
</evidence>
<sequence>MKAYETTAGKCWTAMHVLQNHVQAELQKRNAGINVEQLLLLMELDWEDGLRPTVLAERMLRSKGTISSLIRHAERSALIASAADPSNRNAKRIFLTQKGKQLHDELAPVVTNLLRESVSHVSSEHQEIVQEAMNGIIRTFHPDWFNH</sequence>
<evidence type="ECO:0000256" key="1">
    <source>
        <dbReference type="ARBA" id="ARBA00023015"/>
    </source>
</evidence>
<dbReference type="PANTHER" id="PTHR42756">
    <property type="entry name" value="TRANSCRIPTIONAL REGULATOR, MARR"/>
    <property type="match status" value="1"/>
</dbReference>
<evidence type="ECO:0000313" key="6">
    <source>
        <dbReference type="Proteomes" id="UP001500604"/>
    </source>
</evidence>